<dbReference type="Proteomes" id="UP000032233">
    <property type="component" value="Unassembled WGS sequence"/>
</dbReference>
<dbReference type="InterPro" id="IPR036388">
    <property type="entry name" value="WH-like_DNA-bd_sf"/>
</dbReference>
<sequence>MTPSEVKISNYFERQYSMLAFETITTISRGSSVGNATVGRFIHRLGYDDFADFSMQVRQEIVSRLESPIERYNVRMEALTSGKEDILGRHIQYAIRNMQETRSRISNKDIKQAARYLALAKGNVYVAGGASAQAIARYFCLLSKYIRKNVVLLNGDISTLAHQMVDVNRNDALLAISHKRYSRTTMKTVEWFKKCRGKIVTVTDQETSPIAKLSDVRFIVRSEGPAMFNSRLVTFLLIETLIEAMVFLVEDQVSKRFPVFESLFEELDVFIPNS</sequence>
<evidence type="ECO:0000256" key="1">
    <source>
        <dbReference type="ARBA" id="ARBA00023015"/>
    </source>
</evidence>
<dbReference type="SUPFAM" id="SSF46689">
    <property type="entry name" value="Homeodomain-like"/>
    <property type="match status" value="1"/>
</dbReference>
<dbReference type="AlphaFoldDB" id="A0A0D2JQE6"/>
<keyword evidence="1" id="KW-0805">Transcription regulation</keyword>
<evidence type="ECO:0000313" key="6">
    <source>
        <dbReference type="EMBL" id="KIX11720.1"/>
    </source>
</evidence>
<feature type="domain" description="SIS" evidence="5">
    <location>
        <begin position="113"/>
        <end position="251"/>
    </location>
</feature>
<dbReference type="CDD" id="cd05013">
    <property type="entry name" value="SIS_RpiR"/>
    <property type="match status" value="1"/>
</dbReference>
<proteinExistence type="predicted"/>
<dbReference type="PROSITE" id="PS51071">
    <property type="entry name" value="HTH_RPIR"/>
    <property type="match status" value="1"/>
</dbReference>
<keyword evidence="2" id="KW-0238">DNA-binding</keyword>
<protein>
    <submittedName>
        <fullName evidence="6">Transcriptional regulator</fullName>
    </submittedName>
</protein>
<dbReference type="Gene3D" id="3.40.50.10490">
    <property type="entry name" value="Glucose-6-phosphate isomerase like protein, domain 1"/>
    <property type="match status" value="1"/>
</dbReference>
<keyword evidence="3" id="KW-0804">Transcription</keyword>
<organism evidence="6 7">
    <name type="scientific">Dethiosulfatarculus sandiegensis</name>
    <dbReference type="NCBI Taxonomy" id="1429043"/>
    <lineage>
        <taxon>Bacteria</taxon>
        <taxon>Pseudomonadati</taxon>
        <taxon>Thermodesulfobacteriota</taxon>
        <taxon>Desulfarculia</taxon>
        <taxon>Desulfarculales</taxon>
        <taxon>Desulfarculaceae</taxon>
        <taxon>Dethiosulfatarculus</taxon>
    </lineage>
</organism>
<dbReference type="GO" id="GO:0003700">
    <property type="term" value="F:DNA-binding transcription factor activity"/>
    <property type="evidence" value="ECO:0007669"/>
    <property type="project" value="InterPro"/>
</dbReference>
<evidence type="ECO:0000256" key="3">
    <source>
        <dbReference type="ARBA" id="ARBA00023163"/>
    </source>
</evidence>
<dbReference type="InterPro" id="IPR001347">
    <property type="entry name" value="SIS_dom"/>
</dbReference>
<dbReference type="InterPro" id="IPR046348">
    <property type="entry name" value="SIS_dom_sf"/>
</dbReference>
<dbReference type="PANTHER" id="PTHR30514:SF18">
    <property type="entry name" value="RPIR-FAMILY TRANSCRIPTIONAL REGULATOR"/>
    <property type="match status" value="1"/>
</dbReference>
<dbReference type="InterPro" id="IPR000281">
    <property type="entry name" value="HTH_RpiR"/>
</dbReference>
<dbReference type="PANTHER" id="PTHR30514">
    <property type="entry name" value="GLUCOKINASE"/>
    <property type="match status" value="1"/>
</dbReference>
<dbReference type="Gene3D" id="1.10.10.10">
    <property type="entry name" value="Winged helix-like DNA-binding domain superfamily/Winged helix DNA-binding domain"/>
    <property type="match status" value="1"/>
</dbReference>
<name>A0A0D2JQE6_9BACT</name>
<gene>
    <name evidence="6" type="ORF">X474_22765</name>
</gene>
<dbReference type="Pfam" id="PF01418">
    <property type="entry name" value="HTH_6"/>
    <property type="match status" value="1"/>
</dbReference>
<evidence type="ECO:0000313" key="7">
    <source>
        <dbReference type="Proteomes" id="UP000032233"/>
    </source>
</evidence>
<dbReference type="InParanoid" id="A0A0D2JQE6"/>
<dbReference type="InterPro" id="IPR009057">
    <property type="entry name" value="Homeodomain-like_sf"/>
</dbReference>
<feature type="domain" description="HTH rpiR-type" evidence="4">
    <location>
        <begin position="1"/>
        <end position="64"/>
    </location>
</feature>
<dbReference type="GO" id="GO:1901135">
    <property type="term" value="P:carbohydrate derivative metabolic process"/>
    <property type="evidence" value="ECO:0007669"/>
    <property type="project" value="InterPro"/>
</dbReference>
<dbReference type="InterPro" id="IPR035472">
    <property type="entry name" value="RpiR-like_SIS"/>
</dbReference>
<evidence type="ECO:0000259" key="4">
    <source>
        <dbReference type="PROSITE" id="PS51071"/>
    </source>
</evidence>
<dbReference type="STRING" id="1429043.X474_22765"/>
<evidence type="ECO:0000259" key="5">
    <source>
        <dbReference type="PROSITE" id="PS51464"/>
    </source>
</evidence>
<dbReference type="GO" id="GO:0097367">
    <property type="term" value="F:carbohydrate derivative binding"/>
    <property type="evidence" value="ECO:0007669"/>
    <property type="project" value="InterPro"/>
</dbReference>
<comment type="caution">
    <text evidence="6">The sequence shown here is derived from an EMBL/GenBank/DDBJ whole genome shotgun (WGS) entry which is preliminary data.</text>
</comment>
<dbReference type="InterPro" id="IPR047640">
    <property type="entry name" value="RpiR-like"/>
</dbReference>
<dbReference type="PROSITE" id="PS51464">
    <property type="entry name" value="SIS"/>
    <property type="match status" value="1"/>
</dbReference>
<dbReference type="Pfam" id="PF01380">
    <property type="entry name" value="SIS"/>
    <property type="match status" value="1"/>
</dbReference>
<dbReference type="GO" id="GO:0003677">
    <property type="term" value="F:DNA binding"/>
    <property type="evidence" value="ECO:0007669"/>
    <property type="project" value="UniProtKB-KW"/>
</dbReference>
<accession>A0A0D2JQE6</accession>
<reference evidence="6 7" key="1">
    <citation type="submission" date="2013-11" db="EMBL/GenBank/DDBJ databases">
        <title>Metagenomic analysis of a methanogenic consortium involved in long chain n-alkane degradation.</title>
        <authorList>
            <person name="Davidova I.A."/>
            <person name="Callaghan A.V."/>
            <person name="Wawrik B."/>
            <person name="Pruitt S."/>
            <person name="Marks C."/>
            <person name="Duncan K.E."/>
            <person name="Suflita J.M."/>
        </authorList>
    </citation>
    <scope>NUCLEOTIDE SEQUENCE [LARGE SCALE GENOMIC DNA]</scope>
    <source>
        <strain evidence="6 7">SPR</strain>
    </source>
</reference>
<dbReference type="EMBL" id="AZAC01000045">
    <property type="protein sequence ID" value="KIX11720.1"/>
    <property type="molecule type" value="Genomic_DNA"/>
</dbReference>
<keyword evidence="7" id="KW-1185">Reference proteome</keyword>
<dbReference type="SUPFAM" id="SSF53697">
    <property type="entry name" value="SIS domain"/>
    <property type="match status" value="1"/>
</dbReference>
<evidence type="ECO:0000256" key="2">
    <source>
        <dbReference type="ARBA" id="ARBA00023125"/>
    </source>
</evidence>